<dbReference type="PROSITE" id="PS51192">
    <property type="entry name" value="HELICASE_ATP_BIND_1"/>
    <property type="match status" value="1"/>
</dbReference>
<accession>A0A4Y8LAL9</accession>
<keyword evidence="5" id="KW-0347">Helicase</keyword>
<gene>
    <name evidence="9 12" type="primary">mfd</name>
    <name evidence="12" type="ORF">E2605_01725</name>
</gene>
<dbReference type="Gene3D" id="3.30.2060.10">
    <property type="entry name" value="Penicillin-binding protein 1b domain"/>
    <property type="match status" value="1"/>
</dbReference>
<keyword evidence="4 9" id="KW-0378">Hydrolase</keyword>
<dbReference type="GO" id="GO:0006355">
    <property type="term" value="P:regulation of DNA-templated transcription"/>
    <property type="evidence" value="ECO:0007669"/>
    <property type="project" value="UniProtKB-UniRule"/>
</dbReference>
<evidence type="ECO:0000256" key="2">
    <source>
        <dbReference type="ARBA" id="ARBA00022741"/>
    </source>
</evidence>
<dbReference type="Proteomes" id="UP000297861">
    <property type="component" value="Unassembled WGS sequence"/>
</dbReference>
<name>A0A4Y8LAL9_9BACT</name>
<dbReference type="Pfam" id="PF03461">
    <property type="entry name" value="TRCF"/>
    <property type="match status" value="1"/>
</dbReference>
<dbReference type="InterPro" id="IPR037235">
    <property type="entry name" value="TRCF-like_C_D7"/>
</dbReference>
<dbReference type="GO" id="GO:0005737">
    <property type="term" value="C:cytoplasm"/>
    <property type="evidence" value="ECO:0007669"/>
    <property type="project" value="UniProtKB-SubCell"/>
</dbReference>
<dbReference type="SMART" id="SM00982">
    <property type="entry name" value="TRCF"/>
    <property type="match status" value="1"/>
</dbReference>
<dbReference type="SUPFAM" id="SSF143517">
    <property type="entry name" value="TRCF domain-like"/>
    <property type="match status" value="1"/>
</dbReference>
<evidence type="ECO:0000256" key="4">
    <source>
        <dbReference type="ARBA" id="ARBA00022801"/>
    </source>
</evidence>
<dbReference type="GO" id="GO:0003684">
    <property type="term" value="F:damaged DNA binding"/>
    <property type="evidence" value="ECO:0007669"/>
    <property type="project" value="InterPro"/>
</dbReference>
<dbReference type="InterPro" id="IPR004576">
    <property type="entry name" value="Mfd"/>
</dbReference>
<dbReference type="HAMAP" id="MF_00969">
    <property type="entry name" value="TRCF"/>
    <property type="match status" value="1"/>
</dbReference>
<evidence type="ECO:0000256" key="9">
    <source>
        <dbReference type="HAMAP-Rule" id="MF_00969"/>
    </source>
</evidence>
<dbReference type="PROSITE" id="PS51194">
    <property type="entry name" value="HELICASE_CTER"/>
    <property type="match status" value="1"/>
</dbReference>
<dbReference type="InterPro" id="IPR003711">
    <property type="entry name" value="CarD-like/TRCF_RID"/>
</dbReference>
<evidence type="ECO:0000313" key="13">
    <source>
        <dbReference type="Proteomes" id="UP000297861"/>
    </source>
</evidence>
<dbReference type="Gene3D" id="2.40.10.170">
    <property type="match status" value="1"/>
</dbReference>
<dbReference type="SMART" id="SM01058">
    <property type="entry name" value="CarD_TRCF"/>
    <property type="match status" value="1"/>
</dbReference>
<organism evidence="12 13">
    <name type="scientific">Dysgonomonas capnocytophagoides</name>
    <dbReference type="NCBI Taxonomy" id="45254"/>
    <lineage>
        <taxon>Bacteria</taxon>
        <taxon>Pseudomonadati</taxon>
        <taxon>Bacteroidota</taxon>
        <taxon>Bacteroidia</taxon>
        <taxon>Bacteroidales</taxon>
        <taxon>Dysgonomonadaceae</taxon>
        <taxon>Dysgonomonas</taxon>
    </lineage>
</organism>
<keyword evidence="2 9" id="KW-0547">Nucleotide-binding</keyword>
<dbReference type="SMART" id="SM00487">
    <property type="entry name" value="DEXDc"/>
    <property type="match status" value="1"/>
</dbReference>
<evidence type="ECO:0000259" key="10">
    <source>
        <dbReference type="PROSITE" id="PS51192"/>
    </source>
</evidence>
<feature type="domain" description="Helicase C-terminal" evidence="11">
    <location>
        <begin position="706"/>
        <end position="860"/>
    </location>
</feature>
<evidence type="ECO:0000256" key="7">
    <source>
        <dbReference type="ARBA" id="ARBA00023125"/>
    </source>
</evidence>
<comment type="caution">
    <text evidence="12">The sequence shown here is derived from an EMBL/GenBank/DDBJ whole genome shotgun (WGS) entry which is preliminary data.</text>
</comment>
<dbReference type="InterPro" id="IPR027417">
    <property type="entry name" value="P-loop_NTPase"/>
</dbReference>
<keyword evidence="6 9" id="KW-0067">ATP-binding</keyword>
<dbReference type="OrthoDB" id="9804325at2"/>
<protein>
    <recommendedName>
        <fullName evidence="9">Transcription-repair-coupling factor</fullName>
        <shortName evidence="9">TRCF</shortName>
        <ecNumber evidence="9">3.6.4.-</ecNumber>
    </recommendedName>
</protein>
<evidence type="ECO:0000256" key="5">
    <source>
        <dbReference type="ARBA" id="ARBA00022806"/>
    </source>
</evidence>
<dbReference type="InterPro" id="IPR001650">
    <property type="entry name" value="Helicase_C-like"/>
</dbReference>
<reference evidence="12 13" key="1">
    <citation type="submission" date="2019-03" db="EMBL/GenBank/DDBJ databases">
        <title>San Antonio Military Medical Center submission to MRSN (WRAIR), pending publication.</title>
        <authorList>
            <person name="Blyth D.M."/>
            <person name="Mccarthy S.L."/>
            <person name="Schall S.E."/>
            <person name="Stam J.A."/>
            <person name="Ong A.C."/>
            <person name="Mcgann P.T."/>
        </authorList>
    </citation>
    <scope>NUCLEOTIDE SEQUENCE [LARGE SCALE GENOMIC DNA]</scope>
    <source>
        <strain evidence="12 13">MRSN571793</strain>
    </source>
</reference>
<comment type="similarity">
    <text evidence="9">In the C-terminal section; belongs to the helicase family. RecG subfamily.</text>
</comment>
<keyword evidence="1 9" id="KW-0963">Cytoplasm</keyword>
<dbReference type="Pfam" id="PF17757">
    <property type="entry name" value="UvrB_inter"/>
    <property type="match status" value="1"/>
</dbReference>
<dbReference type="Pfam" id="PF02559">
    <property type="entry name" value="CarD_TRCF_RID"/>
    <property type="match status" value="1"/>
</dbReference>
<proteinExistence type="inferred from homology"/>
<evidence type="ECO:0000256" key="8">
    <source>
        <dbReference type="ARBA" id="ARBA00023204"/>
    </source>
</evidence>
<dbReference type="PANTHER" id="PTHR47964:SF1">
    <property type="entry name" value="ATP-DEPENDENT DNA HELICASE HOMOLOG RECG, CHLOROPLASTIC"/>
    <property type="match status" value="1"/>
</dbReference>
<dbReference type="Pfam" id="PF00271">
    <property type="entry name" value="Helicase_C"/>
    <property type="match status" value="1"/>
</dbReference>
<dbReference type="GO" id="GO:0003678">
    <property type="term" value="F:DNA helicase activity"/>
    <property type="evidence" value="ECO:0007669"/>
    <property type="project" value="TreeGrafter"/>
</dbReference>
<dbReference type="SUPFAM" id="SSF52540">
    <property type="entry name" value="P-loop containing nucleoside triphosphate hydrolases"/>
    <property type="match status" value="3"/>
</dbReference>
<dbReference type="Pfam" id="PF00270">
    <property type="entry name" value="DEAD"/>
    <property type="match status" value="1"/>
</dbReference>
<dbReference type="Gene3D" id="3.40.50.300">
    <property type="entry name" value="P-loop containing nucleotide triphosphate hydrolases"/>
    <property type="match status" value="2"/>
</dbReference>
<sequence>MVAALCFQKNPQTYLYIMDDAETAGYFYNDLNQLLKSRQVLFFPSAYKRSIKFGQIDSANEILRTEVLSQLQLENNPLIIVSYPEAVSEKVISKKDLKENTLQIKVGEKVDSAFVSNVLESYGFEYTEYVYEPGQYAVRGSILDVFSYSSEYPYRIDFFGDEVETIRLFDIENQLSKEQLKQIQVIPQVSKSNHLQESILNLLPAESFIGYRDFSWIQGRLNFIYSDLPVLENPEYEQDIHSYLITESVFSEESKNHKHLIFSNSSTVTANATVEYHTALQPIYHKNFDLVSKSFEDFINQGYTICILSDSVKQTDRLKTIFEDRGEKLPFVAVLNTLHEGFSDETAKICCFTDHQIFDRFHKYNLKSDNARQGKIALSLKELNQLQVGDYIVHNDHGVGKFGGLVRMDMGGKLQEHIKLTYLNGDAIFVPIHSIYKISKYRGREGEPPRLNKLGSGAWQRMKDNTKRRLKDIARDLILLYSKRREEVGFKFSPDSFMQTELEASFIYEDTPDQVTATADVKGDMESDLPMDRLICGDVGFGKTEVAIRAAFKAVADNKQVAVLVPTTVLATQHFHTFKDRLKEFPCKIDYISRARKPADVKRILGELKEGKINILIGTHRIVAKDVQFNDLGLLIIDEEQKFGVSVKEKLKQMRLNVDTLTMTATPIPRTLQFSLMGARDLSTITTPPPNRYPTHTEVHTFDAEIIKEAINFEMSRNGQVFFINNRINNLPEIEKVIRRQVPDARIAVAHGQIEPQKLEEIITDFVDYEYDVLIATSIVESGIDIPNANTIIVNNAQQFGLSDLHQLRGRVGRGNKKAFCYLLAPPLDNLTPEAKRRLQAIENFSELGSGIHIAMQDLDIRGAGNLLGAEQSGFIADLGYEAYQKILTEAVNELRNEEFAELYHGKKEDGEKSEGDNFVEDVVIDTDLELLFPPLYIPNDSERIAIYSELNKLEKETDVAKFVSMLEDRFGKIPPEGRELIGVIGIRRIAKALSIEKVTLKKGQMALYLVSNPESLYYQSKAFDKLLTYIQKYPRECQLRETQGKRSILIKHVPNVDKAYNILDDISKA</sequence>
<dbReference type="Gene3D" id="3.90.1150.50">
    <property type="entry name" value="Transcription-repair-coupling factor, D7 domain"/>
    <property type="match status" value="1"/>
</dbReference>
<evidence type="ECO:0000256" key="6">
    <source>
        <dbReference type="ARBA" id="ARBA00022840"/>
    </source>
</evidence>
<dbReference type="InterPro" id="IPR011545">
    <property type="entry name" value="DEAD/DEAH_box_helicase_dom"/>
</dbReference>
<feature type="domain" description="Helicase ATP-binding" evidence="10">
    <location>
        <begin position="524"/>
        <end position="685"/>
    </location>
</feature>
<dbReference type="Gene3D" id="3.40.50.11180">
    <property type="match status" value="1"/>
</dbReference>
<dbReference type="STRING" id="1121485.GCA_000426485_00017"/>
<dbReference type="SUPFAM" id="SSF141259">
    <property type="entry name" value="CarD-like"/>
    <property type="match status" value="1"/>
</dbReference>
<dbReference type="PANTHER" id="PTHR47964">
    <property type="entry name" value="ATP-DEPENDENT DNA HELICASE HOMOLOG RECG, CHLOROPLASTIC"/>
    <property type="match status" value="1"/>
</dbReference>
<evidence type="ECO:0000256" key="3">
    <source>
        <dbReference type="ARBA" id="ARBA00022763"/>
    </source>
</evidence>
<dbReference type="InterPro" id="IPR005118">
    <property type="entry name" value="TRCF_C"/>
</dbReference>
<keyword evidence="8 9" id="KW-0234">DNA repair</keyword>
<dbReference type="SMART" id="SM00490">
    <property type="entry name" value="HELICc"/>
    <property type="match status" value="1"/>
</dbReference>
<evidence type="ECO:0000313" key="12">
    <source>
        <dbReference type="EMBL" id="TFD99204.1"/>
    </source>
</evidence>
<dbReference type="InterPro" id="IPR036101">
    <property type="entry name" value="CarD-like/TRCF_RID_sf"/>
</dbReference>
<dbReference type="GO" id="GO:0016787">
    <property type="term" value="F:hydrolase activity"/>
    <property type="evidence" value="ECO:0007669"/>
    <property type="project" value="UniProtKB-KW"/>
</dbReference>
<dbReference type="NCBIfam" id="TIGR00580">
    <property type="entry name" value="mfd"/>
    <property type="match status" value="1"/>
</dbReference>
<dbReference type="GO" id="GO:0005524">
    <property type="term" value="F:ATP binding"/>
    <property type="evidence" value="ECO:0007669"/>
    <property type="project" value="UniProtKB-UniRule"/>
</dbReference>
<comment type="similarity">
    <text evidence="9">In the N-terminal section; belongs to the UvrB family.</text>
</comment>
<keyword evidence="7 9" id="KW-0238">DNA-binding</keyword>
<evidence type="ECO:0000256" key="1">
    <source>
        <dbReference type="ARBA" id="ARBA00022490"/>
    </source>
</evidence>
<comment type="function">
    <text evidence="9">Couples transcription and DNA repair by recognizing RNA polymerase (RNAP) stalled at DNA lesions. Mediates ATP-dependent release of RNAP and its truncated transcript from the DNA, and recruitment of nucleotide excision repair machinery to the damaged site.</text>
</comment>
<dbReference type="GO" id="GO:0000716">
    <property type="term" value="P:transcription-coupled nucleotide-excision repair, DNA damage recognition"/>
    <property type="evidence" value="ECO:0007669"/>
    <property type="project" value="UniProtKB-UniRule"/>
</dbReference>
<dbReference type="InterPro" id="IPR041471">
    <property type="entry name" value="UvrB_inter"/>
</dbReference>
<keyword evidence="13" id="KW-1185">Reference proteome</keyword>
<dbReference type="CDD" id="cd17991">
    <property type="entry name" value="DEXHc_TRCF"/>
    <property type="match status" value="1"/>
</dbReference>
<evidence type="ECO:0000259" key="11">
    <source>
        <dbReference type="PROSITE" id="PS51194"/>
    </source>
</evidence>
<dbReference type="EC" id="3.6.4.-" evidence="9"/>
<comment type="subcellular location">
    <subcellularLocation>
        <location evidence="9">Cytoplasm</location>
    </subcellularLocation>
</comment>
<dbReference type="EMBL" id="SOML01000001">
    <property type="protein sequence ID" value="TFD99204.1"/>
    <property type="molecule type" value="Genomic_DNA"/>
</dbReference>
<keyword evidence="3 9" id="KW-0227">DNA damage</keyword>
<dbReference type="InterPro" id="IPR014001">
    <property type="entry name" value="Helicase_ATP-bd"/>
</dbReference>
<dbReference type="InterPro" id="IPR047112">
    <property type="entry name" value="RecG/Mfd"/>
</dbReference>
<dbReference type="AlphaFoldDB" id="A0A4Y8LAL9"/>